<gene>
    <name evidence="2" type="ORF">OSIN01602_LOCUS7415</name>
</gene>
<organism evidence="2">
    <name type="scientific">Trieres chinensis</name>
    <name type="common">Marine centric diatom</name>
    <name type="synonym">Odontella sinensis</name>
    <dbReference type="NCBI Taxonomy" id="1514140"/>
    <lineage>
        <taxon>Eukaryota</taxon>
        <taxon>Sar</taxon>
        <taxon>Stramenopiles</taxon>
        <taxon>Ochrophyta</taxon>
        <taxon>Bacillariophyta</taxon>
        <taxon>Mediophyceae</taxon>
        <taxon>Biddulphiophycidae</taxon>
        <taxon>Eupodiscales</taxon>
        <taxon>Parodontellaceae</taxon>
        <taxon>Trieres</taxon>
    </lineage>
</organism>
<dbReference type="EMBL" id="HBGO01013239">
    <property type="protein sequence ID" value="CAD9334026.1"/>
    <property type="molecule type" value="Transcribed_RNA"/>
</dbReference>
<keyword evidence="1" id="KW-1133">Transmembrane helix</keyword>
<evidence type="ECO:0000313" key="2">
    <source>
        <dbReference type="EMBL" id="CAD9334026.1"/>
    </source>
</evidence>
<sequence length="189" mass="20516">MSEPLDPYAMPLPVALGLQVLCSGLILYWRFSGSSKMSPQQEQIFHGLWMFVVSLLAGLLIPHVPRPRSMLSFHGVGCLQAASLLVFGAVWPQIYPMGGGSVASWCNIGGKWGNCIGFTYSSLTGAQCLLYWTKHENPAVHAVGSTAETILEVILKTQGTLDVVGLMMMANAYLKQKQNDPTKGTKKSE</sequence>
<proteinExistence type="predicted"/>
<feature type="transmembrane region" description="Helical" evidence="1">
    <location>
        <begin position="12"/>
        <end position="31"/>
    </location>
</feature>
<reference evidence="2" key="1">
    <citation type="submission" date="2021-01" db="EMBL/GenBank/DDBJ databases">
        <authorList>
            <person name="Corre E."/>
            <person name="Pelletier E."/>
            <person name="Niang G."/>
            <person name="Scheremetjew M."/>
            <person name="Finn R."/>
            <person name="Kale V."/>
            <person name="Holt S."/>
            <person name="Cochrane G."/>
            <person name="Meng A."/>
            <person name="Brown T."/>
            <person name="Cohen L."/>
        </authorList>
    </citation>
    <scope>NUCLEOTIDE SEQUENCE</scope>
    <source>
        <strain evidence="2">Grunow 1884</strain>
    </source>
</reference>
<keyword evidence="1" id="KW-0812">Transmembrane</keyword>
<feature type="transmembrane region" description="Helical" evidence="1">
    <location>
        <begin position="43"/>
        <end position="64"/>
    </location>
</feature>
<name>A0A7S1ZBG5_TRICV</name>
<dbReference type="AlphaFoldDB" id="A0A7S1ZBG5"/>
<evidence type="ECO:0000256" key="1">
    <source>
        <dbReference type="SAM" id="Phobius"/>
    </source>
</evidence>
<protein>
    <submittedName>
        <fullName evidence="2">Uncharacterized protein</fullName>
    </submittedName>
</protein>
<accession>A0A7S1ZBG5</accession>
<keyword evidence="1" id="KW-0472">Membrane</keyword>